<name>A0ACD3B1A8_9AGAR</name>
<keyword evidence="2" id="KW-1185">Reference proteome</keyword>
<protein>
    <submittedName>
        <fullName evidence="1">Uncharacterized protein</fullName>
    </submittedName>
</protein>
<proteinExistence type="predicted"/>
<evidence type="ECO:0000313" key="1">
    <source>
        <dbReference type="EMBL" id="TFK71397.1"/>
    </source>
</evidence>
<dbReference type="Proteomes" id="UP000308600">
    <property type="component" value="Unassembled WGS sequence"/>
</dbReference>
<evidence type="ECO:0000313" key="2">
    <source>
        <dbReference type="Proteomes" id="UP000308600"/>
    </source>
</evidence>
<gene>
    <name evidence="1" type="ORF">BDN72DRAFT_837606</name>
</gene>
<sequence length="605" mass="64683">MKGIQKRIYSALPRVSSPTTAASPSRVRSNSLYTSNSILPLNFFDSPPPPPANARPTISSTRLSIESKAQSEAGSHHSHPSLALTAPANNASTLALSITPAQSALFPYTNFAPSAHPITQAATHEAHPAGKRQRKRYQLDVAAYGIPKRSKPAGRDAAASLINPRAAEDANLAVQVGEDAYFIRDNAMGVADGVGGWAKSKHNDLSLTSQSPSAMFSKRLMHYCAAEIETASRQVPSSPPPPFFSTACPPRKVSSKPKLPDPSPFAHAEPWYWTDTTPSAVDLEADLEESLEDLEEGIDVLMILERAYEQTIKAHVVPVPPTPPTHDPASSSVPMSSVSFSSTSNATSELAGEPHTIPLRSGSSTALIAVLDYIPRSPSSKQASYAGYDAVIKIAHLGDCMGMLVRGDDIAWRSDEMWWNFNTPVQLSPPGSSASHVVTPSTAAHLFTLPVLADDILILASDGLSDNLWDEDVLDEVVRFRHSFLGPSQSSDGDMQGSSGAPNGETSPPANTAAERLLRRRTLAGMLSEALCSRARRVSERKRPSRSATDREAMSSPKITSIEEDDEIPFARRAREAGKSFSGGKRDDISVIVAVISPAGELATS</sequence>
<organism evidence="1 2">
    <name type="scientific">Pluteus cervinus</name>
    <dbReference type="NCBI Taxonomy" id="181527"/>
    <lineage>
        <taxon>Eukaryota</taxon>
        <taxon>Fungi</taxon>
        <taxon>Dikarya</taxon>
        <taxon>Basidiomycota</taxon>
        <taxon>Agaricomycotina</taxon>
        <taxon>Agaricomycetes</taxon>
        <taxon>Agaricomycetidae</taxon>
        <taxon>Agaricales</taxon>
        <taxon>Pluteineae</taxon>
        <taxon>Pluteaceae</taxon>
        <taxon>Pluteus</taxon>
    </lineage>
</organism>
<dbReference type="EMBL" id="ML208298">
    <property type="protein sequence ID" value="TFK71397.1"/>
    <property type="molecule type" value="Genomic_DNA"/>
</dbReference>
<reference evidence="1 2" key="1">
    <citation type="journal article" date="2019" name="Nat. Ecol. Evol.">
        <title>Megaphylogeny resolves global patterns of mushroom evolution.</title>
        <authorList>
            <person name="Varga T."/>
            <person name="Krizsan K."/>
            <person name="Foldi C."/>
            <person name="Dima B."/>
            <person name="Sanchez-Garcia M."/>
            <person name="Sanchez-Ramirez S."/>
            <person name="Szollosi G.J."/>
            <person name="Szarkandi J.G."/>
            <person name="Papp V."/>
            <person name="Albert L."/>
            <person name="Andreopoulos W."/>
            <person name="Angelini C."/>
            <person name="Antonin V."/>
            <person name="Barry K.W."/>
            <person name="Bougher N.L."/>
            <person name="Buchanan P."/>
            <person name="Buyck B."/>
            <person name="Bense V."/>
            <person name="Catcheside P."/>
            <person name="Chovatia M."/>
            <person name="Cooper J."/>
            <person name="Damon W."/>
            <person name="Desjardin D."/>
            <person name="Finy P."/>
            <person name="Geml J."/>
            <person name="Haridas S."/>
            <person name="Hughes K."/>
            <person name="Justo A."/>
            <person name="Karasinski D."/>
            <person name="Kautmanova I."/>
            <person name="Kiss B."/>
            <person name="Kocsube S."/>
            <person name="Kotiranta H."/>
            <person name="LaButti K.M."/>
            <person name="Lechner B.E."/>
            <person name="Liimatainen K."/>
            <person name="Lipzen A."/>
            <person name="Lukacs Z."/>
            <person name="Mihaltcheva S."/>
            <person name="Morgado L.N."/>
            <person name="Niskanen T."/>
            <person name="Noordeloos M.E."/>
            <person name="Ohm R.A."/>
            <person name="Ortiz-Santana B."/>
            <person name="Ovrebo C."/>
            <person name="Racz N."/>
            <person name="Riley R."/>
            <person name="Savchenko A."/>
            <person name="Shiryaev A."/>
            <person name="Soop K."/>
            <person name="Spirin V."/>
            <person name="Szebenyi C."/>
            <person name="Tomsovsky M."/>
            <person name="Tulloss R.E."/>
            <person name="Uehling J."/>
            <person name="Grigoriev I.V."/>
            <person name="Vagvolgyi C."/>
            <person name="Papp T."/>
            <person name="Martin F.M."/>
            <person name="Miettinen O."/>
            <person name="Hibbett D.S."/>
            <person name="Nagy L.G."/>
        </authorList>
    </citation>
    <scope>NUCLEOTIDE SEQUENCE [LARGE SCALE GENOMIC DNA]</scope>
    <source>
        <strain evidence="1 2">NL-1719</strain>
    </source>
</reference>
<accession>A0ACD3B1A8</accession>